<dbReference type="AlphaFoldDB" id="S5AKW7"/>
<dbReference type="BioCyc" id="AMAC1300253:G12YX-3461-MONOMER"/>
<name>S5AKW7_9ALTE</name>
<keyword evidence="1" id="KW-1133">Transmembrane helix</keyword>
<keyword evidence="2" id="KW-0614">Plasmid</keyword>
<feature type="transmembrane region" description="Helical" evidence="1">
    <location>
        <begin position="21"/>
        <end position="48"/>
    </location>
</feature>
<keyword evidence="1" id="KW-0812">Transmembrane</keyword>
<geneLocation type="plasmid" evidence="2">
    <name>unnamed</name>
</geneLocation>
<sequence length="156" mass="17643">MSYKNSNLAINPFLCGISDTVVVLMKVSFIVMLLWLVASSSSYLMWIFSKHTHLVFLLILILGSISGLVSFFRALSLRIAVKQHVACISKGFLISKQSFFRITDIYHVDIKQSLINRLTGTFSLAIHTHGDSSEDLVLNFVKDDFKNPMCIPSLWR</sequence>
<feature type="transmembrane region" description="Helical" evidence="1">
    <location>
        <begin position="54"/>
        <end position="75"/>
    </location>
</feature>
<organism evidence="2 3">
    <name type="scientific">Alteromonas mediterranea 615</name>
    <dbReference type="NCBI Taxonomy" id="1300253"/>
    <lineage>
        <taxon>Bacteria</taxon>
        <taxon>Pseudomonadati</taxon>
        <taxon>Pseudomonadota</taxon>
        <taxon>Gammaproteobacteria</taxon>
        <taxon>Alteromonadales</taxon>
        <taxon>Alteromonadaceae</taxon>
        <taxon>Alteromonas/Salinimonas group</taxon>
        <taxon>Alteromonas</taxon>
    </lineage>
</organism>
<dbReference type="KEGG" id="amh:I633_21936"/>
<keyword evidence="1" id="KW-0472">Membrane</keyword>
<dbReference type="Proteomes" id="UP000014909">
    <property type="component" value="Plasmid unnamed"/>
</dbReference>
<protein>
    <submittedName>
        <fullName evidence="2">Uncharacterized protein</fullName>
    </submittedName>
</protein>
<proteinExistence type="predicted"/>
<dbReference type="EMBL" id="CP004847">
    <property type="protein sequence ID" value="AGP79814.1"/>
    <property type="molecule type" value="Genomic_DNA"/>
</dbReference>
<reference evidence="2 3" key="1">
    <citation type="journal article" date="2013" name="Genome Biol. Evol.">
        <title>Genomic Diversity of "Deep Ecotype" Alteromonas macleodii Isolates: Evidence for Pan-Mediterranean Clonal Frames.</title>
        <authorList>
            <person name="Lopez-Perez M."/>
            <person name="Gonzaga A."/>
            <person name="Rodriguez-Valera F."/>
        </authorList>
    </citation>
    <scope>NUCLEOTIDE SEQUENCE [LARGE SCALE GENOMIC DNA]</scope>
    <source>
        <strain evidence="3">'English Channel 615'</strain>
        <plasmid evidence="3">Plasmid</plasmid>
    </source>
</reference>
<gene>
    <name evidence="2" type="ORF">I633_21936</name>
</gene>
<evidence type="ECO:0000256" key="1">
    <source>
        <dbReference type="SAM" id="Phobius"/>
    </source>
</evidence>
<dbReference type="HOGENOM" id="CLU_1682957_0_0_6"/>
<evidence type="ECO:0000313" key="2">
    <source>
        <dbReference type="EMBL" id="AGP79814.1"/>
    </source>
</evidence>
<accession>S5AKW7</accession>
<evidence type="ECO:0000313" key="3">
    <source>
        <dbReference type="Proteomes" id="UP000014909"/>
    </source>
</evidence>